<dbReference type="PROSITE" id="PS51192">
    <property type="entry name" value="HELICASE_ATP_BIND_1"/>
    <property type="match status" value="1"/>
</dbReference>
<keyword evidence="4" id="KW-0067">ATP-binding</keyword>
<evidence type="ECO:0000256" key="1">
    <source>
        <dbReference type="ARBA" id="ARBA00022801"/>
    </source>
</evidence>
<keyword evidence="4" id="KW-0547">Nucleotide-binding</keyword>
<reference evidence="5" key="1">
    <citation type="journal article" date="2019" name="Int. J. Syst. Evol. Microbiol.">
        <title>The Global Catalogue of Microorganisms (GCM) 10K type strain sequencing project: providing services to taxonomists for standard genome sequencing and annotation.</title>
        <authorList>
            <consortium name="The Broad Institute Genomics Platform"/>
            <consortium name="The Broad Institute Genome Sequencing Center for Infectious Disease"/>
            <person name="Wu L."/>
            <person name="Ma J."/>
        </authorList>
    </citation>
    <scope>NUCLEOTIDE SEQUENCE [LARGE SCALE GENOMIC DNA]</scope>
    <source>
        <strain evidence="5">CGMCC 1.12286</strain>
    </source>
</reference>
<proteinExistence type="predicted"/>
<keyword evidence="5" id="KW-1185">Reference proteome</keyword>
<dbReference type="Pfam" id="PF00176">
    <property type="entry name" value="SNF2-rel_dom"/>
    <property type="match status" value="1"/>
</dbReference>
<sequence>MADNDGKMMLGLRWEMRAQMNEQDQVVFSFGEAASAVPDHPLRPILQALVDDGVIAAVDLSAGEVALTDVGLVHLLYELAKLGLDEAVFHTEAGQQLQLALDAFALAQTLVWQQDVIAAAFVGSFSPFECLRVLRETAAATDDIMPSWGSGNGTFVGVWVPAWSTARLRSQRMGLFGKVRRFVTACLGKADVDEYFDSMDWLLLLCVDVLVRKTIVGVNDATATNGGSYRVMYRGEADVISAWQEALRGAKRTFTADGWLVAKTMRQALQKSGWMPELIDDQSGESFYELSLCLMPPTGDGTSADWQLYYQVRHRYTNTAGWLDDWWRQVERVWPLGDDMLLAPDTWILPALKSAGAVCPQIRQSLMLPAPNGCIISADDVYGFLTESVPQLRALGVVVEAPNVLRSDGSRVRVRVRVKRAKAEKKRQSGAAMQGFDANRLVDFDWSVVIDDEEVSSQTFAQLVAAQTPFIQVNGSWRLVPVDEILRQINELGGLHTDATRLMDLSRVLLMPSDEEDIPVEVDFQEEAQPLEQVLHMLSQAADPPLVAQPSSFLGELRHYQQVGYSWLLHLRSIGCGACLADDMGLGKTVQVLAYLLHLQAANAASGVHLLVCPTSLLPNWKAELKRFAPSLRMYVHHGQQRDLTGHVGPNADVDLVLTTYATLVRDLDGLTMHDFDTIIVDEAQNIKNADTKQAQAIRTVVGVHRIALTGTPMENRLEELWALMDFLNPGYLGTVTWFRKMFVEAIQRNPNGETATKLQVLLRPVLLRRRKSDPDIQTELPEKWEVNEHALLTSEQAAVYQALVNQLFTDIQPLQGGGMSRRGQILATLVRLKQVCDHPCLISGGNATVRRSGKLRQLVELLSTVVAEGECALVFTQFRDMGEIICDALADALAVRPKFLHGGLNAAARGEMVEAFQKGTDPSPVLVLSLRAGGVGLNLTRANHVFHFDRWWNPAVEDQATDRAYRIGQTKDVQVHKMVCAGTLEERIDKLITMKRELSQAIVGGSSEWVTELDDDALRALFALDKQSVWEEDEA</sequence>
<dbReference type="PROSITE" id="PS51194">
    <property type="entry name" value="HELICASE_CTER"/>
    <property type="match status" value="1"/>
</dbReference>
<comment type="caution">
    <text evidence="4">The sequence shown here is derived from an EMBL/GenBank/DDBJ whole genome shotgun (WGS) entry which is preliminary data.</text>
</comment>
<dbReference type="Proteomes" id="UP001597079">
    <property type="component" value="Unassembled WGS sequence"/>
</dbReference>
<dbReference type="Pfam" id="PF12419">
    <property type="entry name" value="DUF3670"/>
    <property type="match status" value="1"/>
</dbReference>
<dbReference type="EC" id="3.6.4.-" evidence="4"/>
<protein>
    <submittedName>
        <fullName evidence="4">DEAD/DEAH box helicase</fullName>
        <ecNumber evidence="4">3.6.4.-</ecNumber>
    </submittedName>
</protein>
<feature type="domain" description="Helicase C-terminal" evidence="3">
    <location>
        <begin position="858"/>
        <end position="1015"/>
    </location>
</feature>
<dbReference type="SMART" id="SM00487">
    <property type="entry name" value="DEXDc"/>
    <property type="match status" value="1"/>
</dbReference>
<keyword evidence="4" id="KW-0347">Helicase</keyword>
<dbReference type="EMBL" id="JBHUCX010000004">
    <property type="protein sequence ID" value="MFD1673441.1"/>
    <property type="molecule type" value="Genomic_DNA"/>
</dbReference>
<dbReference type="CDD" id="cd18793">
    <property type="entry name" value="SF2_C_SNF"/>
    <property type="match status" value="1"/>
</dbReference>
<dbReference type="RefSeq" id="WP_377940829.1">
    <property type="nucleotide sequence ID" value="NZ_JBHUCX010000004.1"/>
</dbReference>
<evidence type="ECO:0000259" key="2">
    <source>
        <dbReference type="PROSITE" id="PS51192"/>
    </source>
</evidence>
<gene>
    <name evidence="4" type="ORF">ACFSB2_01720</name>
</gene>
<dbReference type="InterPro" id="IPR038718">
    <property type="entry name" value="SNF2-like_sf"/>
</dbReference>
<keyword evidence="1 4" id="KW-0378">Hydrolase</keyword>
<dbReference type="Gene3D" id="3.40.50.10810">
    <property type="entry name" value="Tandem AAA-ATPase domain"/>
    <property type="match status" value="1"/>
</dbReference>
<dbReference type="GO" id="GO:0016787">
    <property type="term" value="F:hydrolase activity"/>
    <property type="evidence" value="ECO:0007669"/>
    <property type="project" value="UniProtKB-KW"/>
</dbReference>
<dbReference type="InterPro" id="IPR014001">
    <property type="entry name" value="Helicase_ATP-bd"/>
</dbReference>
<dbReference type="SMART" id="SM00490">
    <property type="entry name" value="HELICc"/>
    <property type="match status" value="1"/>
</dbReference>
<evidence type="ECO:0000259" key="3">
    <source>
        <dbReference type="PROSITE" id="PS51194"/>
    </source>
</evidence>
<evidence type="ECO:0000313" key="5">
    <source>
        <dbReference type="Proteomes" id="UP001597079"/>
    </source>
</evidence>
<dbReference type="Pfam" id="PF00271">
    <property type="entry name" value="Helicase_C"/>
    <property type="match status" value="1"/>
</dbReference>
<dbReference type="InterPro" id="IPR001650">
    <property type="entry name" value="Helicase_C-like"/>
</dbReference>
<dbReference type="GO" id="GO:0004386">
    <property type="term" value="F:helicase activity"/>
    <property type="evidence" value="ECO:0007669"/>
    <property type="project" value="UniProtKB-KW"/>
</dbReference>
<evidence type="ECO:0000313" key="4">
    <source>
        <dbReference type="EMBL" id="MFD1673441.1"/>
    </source>
</evidence>
<dbReference type="InterPro" id="IPR049730">
    <property type="entry name" value="SNF2/RAD54-like_C"/>
</dbReference>
<dbReference type="InterPro" id="IPR027417">
    <property type="entry name" value="P-loop_NTPase"/>
</dbReference>
<accession>A0ABW4JAW0</accession>
<dbReference type="InterPro" id="IPR022138">
    <property type="entry name" value="DUF3670"/>
</dbReference>
<dbReference type="Gene3D" id="3.40.50.300">
    <property type="entry name" value="P-loop containing nucleotide triphosphate hydrolases"/>
    <property type="match status" value="1"/>
</dbReference>
<feature type="domain" description="Helicase ATP-binding" evidence="2">
    <location>
        <begin position="569"/>
        <end position="731"/>
    </location>
</feature>
<name>A0ABW4JAW0_9BACL</name>
<dbReference type="InterPro" id="IPR000330">
    <property type="entry name" value="SNF2_N"/>
</dbReference>
<organism evidence="4 5">
    <name type="scientific">Alicyclobacillus fodiniaquatilis</name>
    <dbReference type="NCBI Taxonomy" id="1661150"/>
    <lineage>
        <taxon>Bacteria</taxon>
        <taxon>Bacillati</taxon>
        <taxon>Bacillota</taxon>
        <taxon>Bacilli</taxon>
        <taxon>Bacillales</taxon>
        <taxon>Alicyclobacillaceae</taxon>
        <taxon>Alicyclobacillus</taxon>
    </lineage>
</organism>
<dbReference type="PANTHER" id="PTHR10799">
    <property type="entry name" value="SNF2/RAD54 HELICASE FAMILY"/>
    <property type="match status" value="1"/>
</dbReference>
<dbReference type="SUPFAM" id="SSF52540">
    <property type="entry name" value="P-loop containing nucleoside triphosphate hydrolases"/>
    <property type="match status" value="2"/>
</dbReference>